<keyword evidence="2 4" id="KW-0732">Signal</keyword>
<sequence length="431" mass="45113">MLRLSLGLPFGLSLASAAALALSVPALAAEIPIGHLADQSGATSDVGVPYAQGVADALAYVNRKGGIKGETMNVETVDYGYQVPRAVALYKKWTGGRDKVAAIQGWGTADTEALSAFVTKDEVPYISGSYAAQVSDPTGASGKAKAAPYNFFYGPSYSDALRAMLMWAADDWKAKGKTGKPKYVHMGGNHPYPNSPKEAGEAMAKDLGFEVLPAIVFALAPGDYTAQCLTAKNAGANYAYLGNTGGSNISLLKSCKSVGTDIQFMGNVWGMDENAAKAAGDAANGVVFPVRTAAVSGSTAPGMAMAAEISKVSDSAGTAYRPVHYYAGICAALYMTEALAWAKDNGGLAGPNVRKGFYQKKDWVPAGMEGVCVPSTWSPTDHRGMMEVHLYRAKVSGPTDGALPDLIKAGTIKLEPVKTVTLPRKSEWQGW</sequence>
<dbReference type="InterPro" id="IPR051010">
    <property type="entry name" value="BCAA_transport"/>
</dbReference>
<evidence type="ECO:0000256" key="3">
    <source>
        <dbReference type="ARBA" id="ARBA00022970"/>
    </source>
</evidence>
<dbReference type="Proteomes" id="UP000035929">
    <property type="component" value="Unassembled WGS sequence"/>
</dbReference>
<dbReference type="PANTHER" id="PTHR30483:SF38">
    <property type="entry name" value="BLR7848 PROTEIN"/>
    <property type="match status" value="1"/>
</dbReference>
<evidence type="ECO:0000256" key="1">
    <source>
        <dbReference type="ARBA" id="ARBA00010062"/>
    </source>
</evidence>
<proteinExistence type="inferred from homology"/>
<dbReference type="CDD" id="cd06334">
    <property type="entry name" value="PBP1_ABC_ligand_binding-like"/>
    <property type="match status" value="1"/>
</dbReference>
<dbReference type="Gene3D" id="3.40.50.2300">
    <property type="match status" value="2"/>
</dbReference>
<evidence type="ECO:0000256" key="2">
    <source>
        <dbReference type="ARBA" id="ARBA00022729"/>
    </source>
</evidence>
<evidence type="ECO:0000259" key="5">
    <source>
        <dbReference type="Pfam" id="PF13458"/>
    </source>
</evidence>
<dbReference type="PATRIC" id="fig|270351.6.peg.4347"/>
<accession>A0A0J6T237</accession>
<dbReference type="EMBL" id="LABX01000029">
    <property type="protein sequence ID" value="KMO39658.1"/>
    <property type="molecule type" value="Genomic_DNA"/>
</dbReference>
<evidence type="ECO:0000313" key="6">
    <source>
        <dbReference type="EMBL" id="KMO39658.1"/>
    </source>
</evidence>
<protein>
    <submittedName>
        <fullName evidence="6">Branched-chain amino acid ABC transporter substrate-binding protein</fullName>
    </submittedName>
</protein>
<dbReference type="SUPFAM" id="SSF53822">
    <property type="entry name" value="Periplasmic binding protein-like I"/>
    <property type="match status" value="1"/>
</dbReference>
<dbReference type="RefSeq" id="WP_048462479.1">
    <property type="nucleotide sequence ID" value="NZ_JBNTQU010000001.1"/>
</dbReference>
<gene>
    <name evidence="6" type="ORF">VP06_03620</name>
</gene>
<keyword evidence="3" id="KW-0813">Transport</keyword>
<dbReference type="GO" id="GO:0006865">
    <property type="term" value="P:amino acid transport"/>
    <property type="evidence" value="ECO:0007669"/>
    <property type="project" value="UniProtKB-KW"/>
</dbReference>
<keyword evidence="3" id="KW-0029">Amino-acid transport</keyword>
<evidence type="ECO:0000256" key="4">
    <source>
        <dbReference type="SAM" id="SignalP"/>
    </source>
</evidence>
<organism evidence="6 7">
    <name type="scientific">Methylobacterium aquaticum</name>
    <dbReference type="NCBI Taxonomy" id="270351"/>
    <lineage>
        <taxon>Bacteria</taxon>
        <taxon>Pseudomonadati</taxon>
        <taxon>Pseudomonadota</taxon>
        <taxon>Alphaproteobacteria</taxon>
        <taxon>Hyphomicrobiales</taxon>
        <taxon>Methylobacteriaceae</taxon>
        <taxon>Methylobacterium</taxon>
    </lineage>
</organism>
<comment type="similarity">
    <text evidence="1">Belongs to the leucine-binding protein family.</text>
</comment>
<dbReference type="PANTHER" id="PTHR30483">
    <property type="entry name" value="LEUCINE-SPECIFIC-BINDING PROTEIN"/>
    <property type="match status" value="1"/>
</dbReference>
<dbReference type="AlphaFoldDB" id="A0A0J6T237"/>
<dbReference type="InterPro" id="IPR028081">
    <property type="entry name" value="Leu-bd"/>
</dbReference>
<feature type="domain" description="Leucine-binding protein" evidence="5">
    <location>
        <begin position="30"/>
        <end position="394"/>
    </location>
</feature>
<comment type="caution">
    <text evidence="6">The sequence shown here is derived from an EMBL/GenBank/DDBJ whole genome shotgun (WGS) entry which is preliminary data.</text>
</comment>
<name>A0A0J6T237_9HYPH</name>
<feature type="signal peptide" evidence="4">
    <location>
        <begin position="1"/>
        <end position="28"/>
    </location>
</feature>
<dbReference type="Pfam" id="PF13458">
    <property type="entry name" value="Peripla_BP_6"/>
    <property type="match status" value="1"/>
</dbReference>
<evidence type="ECO:0000313" key="7">
    <source>
        <dbReference type="Proteomes" id="UP000035929"/>
    </source>
</evidence>
<dbReference type="InterPro" id="IPR028082">
    <property type="entry name" value="Peripla_BP_I"/>
</dbReference>
<dbReference type="OrthoDB" id="24024at2"/>
<feature type="chain" id="PRO_5005281808" evidence="4">
    <location>
        <begin position="29"/>
        <end position="431"/>
    </location>
</feature>
<reference evidence="6 7" key="1">
    <citation type="submission" date="2015-03" db="EMBL/GenBank/DDBJ databases">
        <title>Genome sequencing of Methylobacterium aquaticum DSM16371 type strain.</title>
        <authorList>
            <person name="Chaudhry V."/>
            <person name="Patil P.B."/>
        </authorList>
    </citation>
    <scope>NUCLEOTIDE SEQUENCE [LARGE SCALE GENOMIC DNA]</scope>
    <source>
        <strain evidence="6 7">DSM 16371</strain>
    </source>
</reference>